<evidence type="ECO:0000256" key="1">
    <source>
        <dbReference type="ARBA" id="ARBA00004167"/>
    </source>
</evidence>
<protein>
    <recommendedName>
        <fullName evidence="9">Ig-like domain-containing protein</fullName>
    </recommendedName>
</protein>
<evidence type="ECO:0000256" key="8">
    <source>
        <dbReference type="SAM" id="Phobius"/>
    </source>
</evidence>
<comment type="subcellular location">
    <subcellularLocation>
        <location evidence="1">Membrane</location>
        <topology evidence="1">Single-pass membrane protein</topology>
    </subcellularLocation>
</comment>
<feature type="transmembrane region" description="Helical" evidence="8">
    <location>
        <begin position="238"/>
        <end position="257"/>
    </location>
</feature>
<evidence type="ECO:0000313" key="11">
    <source>
        <dbReference type="Proteomes" id="UP000472266"/>
    </source>
</evidence>
<evidence type="ECO:0000256" key="7">
    <source>
        <dbReference type="ARBA" id="ARBA00023180"/>
    </source>
</evidence>
<feature type="transmembrane region" description="Helical" evidence="8">
    <location>
        <begin position="263"/>
        <end position="281"/>
    </location>
</feature>
<keyword evidence="5 8" id="KW-0472">Membrane</keyword>
<sequence length="294" mass="32703">MGSYLELLFSKETEVLLHVLFEGFRTTICDYVPFSLPSLYAVIIFYIFSSYAAYDMVSVEAGHEAVLSCPSASEVSLLMVIWKTKCSTCCLLAYRSDHNETRRLNCSERMTWKYSPESDPALRIYPVNLGDEGNYTCEVVSTAGNFLFFSFLTVIVPPTVSLTFDKSTGAVCQASAGKPAADIFWIPPSNHSTGEEVHHPNGTVTRLSWVNSNLSTVTCLVTHPATNQSLFLDLPQKLIVLSEFLSLVCFFLSLLYFTRIPHSAFGGLTLAGCLMLTKLLYHSPAQRDKGRKIR</sequence>
<dbReference type="AlphaFoldDB" id="A0A672U7I9"/>
<dbReference type="PANTHER" id="PTHR21462">
    <property type="entry name" value="CELL SURFACE GLYCOPROTEIN OX2 RECEPTOR PRECURSOR"/>
    <property type="match status" value="1"/>
</dbReference>
<keyword evidence="7" id="KW-0325">Glycoprotein</keyword>
<keyword evidence="6" id="KW-1015">Disulfide bond</keyword>
<dbReference type="Pfam" id="PF07686">
    <property type="entry name" value="V-set"/>
    <property type="match status" value="1"/>
</dbReference>
<dbReference type="PROSITE" id="PS50835">
    <property type="entry name" value="IG_LIKE"/>
    <property type="match status" value="1"/>
</dbReference>
<comment type="similarity">
    <text evidence="2">Belongs to the CD200R family.</text>
</comment>
<evidence type="ECO:0000256" key="5">
    <source>
        <dbReference type="ARBA" id="ARBA00023136"/>
    </source>
</evidence>
<evidence type="ECO:0000259" key="9">
    <source>
        <dbReference type="PROSITE" id="PS50835"/>
    </source>
</evidence>
<dbReference type="GeneTree" id="ENSGT00390000014496"/>
<evidence type="ECO:0000313" key="10">
    <source>
        <dbReference type="Ensembl" id="ENSSHBP00005009577.1"/>
    </source>
</evidence>
<reference evidence="10" key="1">
    <citation type="submission" date="2025-08" db="UniProtKB">
        <authorList>
            <consortium name="Ensembl"/>
        </authorList>
    </citation>
    <scope>IDENTIFICATION</scope>
</reference>
<evidence type="ECO:0000256" key="3">
    <source>
        <dbReference type="ARBA" id="ARBA00022692"/>
    </source>
</evidence>
<dbReference type="InterPro" id="IPR013783">
    <property type="entry name" value="Ig-like_fold"/>
</dbReference>
<dbReference type="InterPro" id="IPR003599">
    <property type="entry name" value="Ig_sub"/>
</dbReference>
<accession>A0A672U7I9</accession>
<dbReference type="OMA" id="GFRTTIC"/>
<feature type="transmembrane region" description="Helical" evidence="8">
    <location>
        <begin position="34"/>
        <end position="54"/>
    </location>
</feature>
<organism evidence="10 11">
    <name type="scientific">Strigops habroptila</name>
    <name type="common">Kakapo</name>
    <dbReference type="NCBI Taxonomy" id="2489341"/>
    <lineage>
        <taxon>Eukaryota</taxon>
        <taxon>Metazoa</taxon>
        <taxon>Chordata</taxon>
        <taxon>Craniata</taxon>
        <taxon>Vertebrata</taxon>
        <taxon>Euteleostomi</taxon>
        <taxon>Archelosauria</taxon>
        <taxon>Archosauria</taxon>
        <taxon>Dinosauria</taxon>
        <taxon>Saurischia</taxon>
        <taxon>Theropoda</taxon>
        <taxon>Coelurosauria</taxon>
        <taxon>Aves</taxon>
        <taxon>Neognathae</taxon>
        <taxon>Neoaves</taxon>
        <taxon>Telluraves</taxon>
        <taxon>Australaves</taxon>
        <taxon>Psittaciformes</taxon>
        <taxon>Psittacidae</taxon>
        <taxon>Strigops</taxon>
    </lineage>
</organism>
<evidence type="ECO:0000256" key="6">
    <source>
        <dbReference type="ARBA" id="ARBA00023157"/>
    </source>
</evidence>
<proteinExistence type="inferred from homology"/>
<dbReference type="PANTHER" id="PTHR21462:SF2">
    <property type="entry name" value="CELL SURFACE GLYCOPROTEIN CD200 RECEPTOR 2"/>
    <property type="match status" value="1"/>
</dbReference>
<dbReference type="SUPFAM" id="SSF48726">
    <property type="entry name" value="Immunoglobulin"/>
    <property type="match status" value="2"/>
</dbReference>
<dbReference type="InterPro" id="IPR040012">
    <property type="entry name" value="CD200R"/>
</dbReference>
<evidence type="ECO:0000256" key="2">
    <source>
        <dbReference type="ARBA" id="ARBA00008215"/>
    </source>
</evidence>
<dbReference type="InterPro" id="IPR013106">
    <property type="entry name" value="Ig_V-set"/>
</dbReference>
<dbReference type="Ensembl" id="ENSSHBT00005011524.1">
    <property type="protein sequence ID" value="ENSSHBP00005009577.1"/>
    <property type="gene ID" value="ENSSHBG00005008366.1"/>
</dbReference>
<dbReference type="GO" id="GO:0150077">
    <property type="term" value="P:regulation of neuroinflammatory response"/>
    <property type="evidence" value="ECO:0007669"/>
    <property type="project" value="InterPro"/>
</dbReference>
<keyword evidence="3 8" id="KW-0812">Transmembrane</keyword>
<evidence type="ECO:0000256" key="4">
    <source>
        <dbReference type="ARBA" id="ARBA00022989"/>
    </source>
</evidence>
<dbReference type="InterPro" id="IPR007110">
    <property type="entry name" value="Ig-like_dom"/>
</dbReference>
<keyword evidence="4 8" id="KW-1133">Transmembrane helix</keyword>
<dbReference type="SMART" id="SM00409">
    <property type="entry name" value="IG"/>
    <property type="match status" value="1"/>
</dbReference>
<dbReference type="GO" id="GO:0038023">
    <property type="term" value="F:signaling receptor activity"/>
    <property type="evidence" value="ECO:0007669"/>
    <property type="project" value="InterPro"/>
</dbReference>
<feature type="domain" description="Ig-like" evidence="9">
    <location>
        <begin position="37"/>
        <end position="139"/>
    </location>
</feature>
<dbReference type="Proteomes" id="UP000472266">
    <property type="component" value="Unplaced"/>
</dbReference>
<keyword evidence="11" id="KW-1185">Reference proteome</keyword>
<dbReference type="InterPro" id="IPR036179">
    <property type="entry name" value="Ig-like_dom_sf"/>
</dbReference>
<dbReference type="GO" id="GO:0009897">
    <property type="term" value="C:external side of plasma membrane"/>
    <property type="evidence" value="ECO:0007669"/>
    <property type="project" value="TreeGrafter"/>
</dbReference>
<reference evidence="10" key="2">
    <citation type="submission" date="2025-09" db="UniProtKB">
        <authorList>
            <consortium name="Ensembl"/>
        </authorList>
    </citation>
    <scope>IDENTIFICATION</scope>
</reference>
<dbReference type="InParanoid" id="A0A672U7I9"/>
<dbReference type="Gene3D" id="2.60.40.10">
    <property type="entry name" value="Immunoglobulins"/>
    <property type="match status" value="2"/>
</dbReference>
<name>A0A672U7I9_STRHB</name>